<evidence type="ECO:0000256" key="4">
    <source>
        <dbReference type="ARBA" id="ARBA00022771"/>
    </source>
</evidence>
<dbReference type="PROSITE" id="PS51011">
    <property type="entry name" value="ARID"/>
    <property type="match status" value="1"/>
</dbReference>
<dbReference type="SMART" id="SM00501">
    <property type="entry name" value="BRIGHT"/>
    <property type="match status" value="1"/>
</dbReference>
<dbReference type="Gene3D" id="2.30.30.1150">
    <property type="match status" value="1"/>
</dbReference>
<dbReference type="Pfam" id="PF01388">
    <property type="entry name" value="ARID"/>
    <property type="match status" value="1"/>
</dbReference>
<evidence type="ECO:0000256" key="7">
    <source>
        <dbReference type="ARBA" id="ARBA00023242"/>
    </source>
</evidence>
<feature type="domain" description="PHD-type" evidence="10">
    <location>
        <begin position="467"/>
        <end position="517"/>
    </location>
</feature>
<keyword evidence="7" id="KW-0539">Nucleus</keyword>
<dbReference type="GO" id="GO:0003677">
    <property type="term" value="F:DNA binding"/>
    <property type="evidence" value="ECO:0007669"/>
    <property type="project" value="InterPro"/>
</dbReference>
<keyword evidence="3" id="KW-0677">Repeat</keyword>
<dbReference type="SMART" id="SM00249">
    <property type="entry name" value="PHD"/>
    <property type="match status" value="2"/>
</dbReference>
<gene>
    <name evidence="14" type="ORF">EMCG_03844</name>
</gene>
<evidence type="ECO:0000256" key="2">
    <source>
        <dbReference type="ARBA" id="ARBA00022723"/>
    </source>
</evidence>
<evidence type="ECO:0000259" key="12">
    <source>
        <dbReference type="PROSITE" id="PS51183"/>
    </source>
</evidence>
<feature type="region of interest" description="Disordered" evidence="9">
    <location>
        <begin position="1"/>
        <end position="77"/>
    </location>
</feature>
<dbReference type="InterPro" id="IPR003349">
    <property type="entry name" value="JmjN"/>
</dbReference>
<reference evidence="15" key="1">
    <citation type="journal article" date="2015" name="PLoS Genet.">
        <title>The dynamic genome and transcriptome of the human fungal pathogen Blastomyces and close relative Emmonsia.</title>
        <authorList>
            <person name="Munoz J.F."/>
            <person name="Gauthier G.M."/>
            <person name="Desjardins C.A."/>
            <person name="Gallo J.E."/>
            <person name="Holder J."/>
            <person name="Sullivan T.D."/>
            <person name="Marty A.J."/>
            <person name="Carmen J.C."/>
            <person name="Chen Z."/>
            <person name="Ding L."/>
            <person name="Gujja S."/>
            <person name="Magrini V."/>
            <person name="Misas E."/>
            <person name="Mitreva M."/>
            <person name="Priest M."/>
            <person name="Saif S."/>
            <person name="Whiston E.A."/>
            <person name="Young S."/>
            <person name="Zeng Q."/>
            <person name="Goldman W.E."/>
            <person name="Mardis E.R."/>
            <person name="Taylor J.W."/>
            <person name="McEwen J.G."/>
            <person name="Clay O.K."/>
            <person name="Klein B.S."/>
            <person name="Cuomo C.A."/>
        </authorList>
    </citation>
    <scope>NUCLEOTIDE SEQUENCE [LARGE SCALE GENOMIC DNA]</scope>
    <source>
        <strain evidence="15">UAMH 3008</strain>
    </source>
</reference>
<dbReference type="CDD" id="cd15519">
    <property type="entry name" value="PHD1_Lid2p_like"/>
    <property type="match status" value="1"/>
</dbReference>
<dbReference type="VEuPathDB" id="FungiDB:EMCG_03844"/>
<dbReference type="FunFam" id="2.60.120.650:FF:000014">
    <property type="entry name" value="PHD transcription factor (Rum1)"/>
    <property type="match status" value="1"/>
</dbReference>
<evidence type="ECO:0000256" key="5">
    <source>
        <dbReference type="ARBA" id="ARBA00022833"/>
    </source>
</evidence>
<feature type="region of interest" description="Disordered" evidence="9">
    <location>
        <begin position="1621"/>
        <end position="1751"/>
    </location>
</feature>
<evidence type="ECO:0000313" key="15">
    <source>
        <dbReference type="Proteomes" id="UP000034164"/>
    </source>
</evidence>
<dbReference type="Gene3D" id="1.10.150.60">
    <property type="entry name" value="ARID DNA-binding domain"/>
    <property type="match status" value="1"/>
</dbReference>
<dbReference type="Pfam" id="PF08429">
    <property type="entry name" value="PLU-1"/>
    <property type="match status" value="1"/>
</dbReference>
<dbReference type="CDD" id="cd15518">
    <property type="entry name" value="PHD_Ecm5p_Lid2p_like"/>
    <property type="match status" value="1"/>
</dbReference>
<dbReference type="EMBL" id="LCZI01001260">
    <property type="protein sequence ID" value="KKZ61659.1"/>
    <property type="molecule type" value="Genomic_DNA"/>
</dbReference>
<organism evidence="14 15">
    <name type="scientific">[Emmonsia] crescens</name>
    <dbReference type="NCBI Taxonomy" id="73230"/>
    <lineage>
        <taxon>Eukaryota</taxon>
        <taxon>Fungi</taxon>
        <taxon>Dikarya</taxon>
        <taxon>Ascomycota</taxon>
        <taxon>Pezizomycotina</taxon>
        <taxon>Eurotiomycetes</taxon>
        <taxon>Eurotiomycetidae</taxon>
        <taxon>Onygenales</taxon>
        <taxon>Ajellomycetaceae</taxon>
        <taxon>Emergomyces</taxon>
    </lineage>
</organism>
<dbReference type="InterPro" id="IPR036431">
    <property type="entry name" value="ARID_dom_sf"/>
</dbReference>
<feature type="compositionally biased region" description="Low complexity" evidence="9">
    <location>
        <begin position="14"/>
        <end position="35"/>
    </location>
</feature>
<keyword evidence="5" id="KW-0862">Zinc</keyword>
<comment type="caution">
    <text evidence="14">The sequence shown here is derived from an EMBL/GenBank/DDBJ whole genome shotgun (WGS) entry which is preliminary data.</text>
</comment>
<dbReference type="PROSITE" id="PS51184">
    <property type="entry name" value="JMJC"/>
    <property type="match status" value="1"/>
</dbReference>
<sequence>MVVPPSTGASTAHQQQQQQPQPSATRSSTRASNSNHYHQSYNANVPLSARRAAPLDLSTVERRGHPTASREPIKRVRPHGLQEAPTFRPTEDEFKDPFEYIRKIAPEGKKYGICKIVPPDNWTPPFAIDTERFHFRTRRQELNSVEGGTRANLNYLDQLSKFHKQHGMNLSRFPSVDKRPLDLYKLKKAVDIRGGFEQVCKLKKWAEIGRDLGYSGKIMSSLSTSLKNSYQRWLHPYEEYLRVAKPGVQQQLEFEHGGPYTPSPGTSPAAKRTQTNNHHPSEANKDSPAARASAALNSFVRESEDGTDQSSTPLDYPQERHVTTSGFTAVNSNTSGFSAINTSPSFVAVNSSTPMVKREMENGTHPAASFGNHTSASKDTPERHQPETNDTPTVNGHSHPLKRAFSQESLTGSSQTDNGDTDGTNGRRSKRLKKALDGVPTVAGSHMSLLRPTPTQGRVKNGNRKTGERCENCGKSDDRLTILSCDGCENGYHMHCLDPPLDSIPDYDWHCPKCLVGTGEYGFEEGGIYSLKQFQEKANNFKEHYFAPRMPFDPVLNAPRKETEDDVEREFWRLVESLTETVEVEYGADIHSTTHGSGFPTVERNPLDPYSVDPWNLNVMPLHSESLFRHIKSDVSGMTVPWVYVGMCFSTFCWHNEDHYTYSANYQHFGATKTWYGIPGDDADAFEEAMRQAVPELFETQPDLLFQLVTLLPPDQLKKAGVNVYALDQRAGQFVITFPQAYHAGFNHGFNFNEAVNFAPSDWEPLGQAGVERLQEFRRQPCFSHDELLVTAAARDTSIKTAKWLGPALQRMCNRELQQRAALVARHQELRPHACKITGGVEESEECKLKFMIEDTDLPEEEYQCSYCKVYSFLTQFKCQNKGKTLCLLHAESYDCCGEDVSQKLLGANHTVRYRMSDDALRSCVQKVEDRARIPEAWAEKLDKVLADEPKPSLKALHALLSEGEKIPYFLPGLQDLASFVQRCDKWLDEANNYITRKQQNRRKNEKAWRKGNSAKAAQMEERDRELRRVEKIHALLEEADNLSFDCPQITSLREKVEEIQKFQSDAQAILCNPHISSTQEVEELVDLGRSFNVDMPEVDKLEKALRQMKWNDEARRKREHLQTLDECAEFIAQGEQLGLSETNEHLLYFKEMHRLAETWESKAKELMSVEVVHYQQLEALSSQAAKLPVSPDTLSAVDAILTKQREAQRQISGFYDGSRNPDFRKRPHYKDVRDLMESLTELNSKPNGTIDLEKEQKRHEDWMRKGKKLFGKANAPLHILKMHLQYVEKKNSYCFDLEDRCRPPVEPASREASPDTDAHNWTGSRSKKKDVFCICRQQEAGLMIECELCHEWYHGKCLKIARGKVKEFDSYTCPICDWRVKIPRDAARPKLEELLDWQAEIPDLPFQPEEEQVLESIIDQATSFRDFVRPLVHSAACMTAEEVPTQIFYLRKMEGAEVLLAFETNYFRQEIHKWSPVAPEPPPILEVSLSTRKPRPTKQQKMMAQLGVEKPEDLPLHLRTKQHTFSSKRKSTDSQSSGRPPPLQPAPMLRSSTPSGDPRSASTGNAPTPTTVAAPAPVSHHPTPFSFSHPFPISSNDASPSYAPTSSAYLPGVNNVHSPSFDPASPSSHHQGLDPSLFSPPSFTRSNPLHTRSMGKDDDDMDGPMAFASSPRGDMEDLFAEMTNQDTEQMEALEVSHANEALEALRSASNSGARDRSTSGSGDDFGAENGDGQGRDGEDTSNCLDDEFLT</sequence>
<dbReference type="GO" id="GO:0008270">
    <property type="term" value="F:zinc ion binding"/>
    <property type="evidence" value="ECO:0007669"/>
    <property type="project" value="UniProtKB-KW"/>
</dbReference>
<name>A0A0G2IZQ3_9EURO</name>
<accession>A0A0G2IZQ3</accession>
<feature type="compositionally biased region" description="Low complexity" evidence="9">
    <location>
        <begin position="257"/>
        <end position="268"/>
    </location>
</feature>
<dbReference type="Proteomes" id="UP000034164">
    <property type="component" value="Unassembled WGS sequence"/>
</dbReference>
<dbReference type="InterPro" id="IPR001965">
    <property type="entry name" value="Znf_PHD"/>
</dbReference>
<dbReference type="PANTHER" id="PTHR10694">
    <property type="entry name" value="LYSINE-SPECIFIC DEMETHYLASE"/>
    <property type="match status" value="1"/>
</dbReference>
<dbReference type="InterPro" id="IPR004198">
    <property type="entry name" value="Znf_C5HC2"/>
</dbReference>
<dbReference type="InterPro" id="IPR001606">
    <property type="entry name" value="ARID_dom"/>
</dbReference>
<feature type="domain" description="JmjN" evidence="12">
    <location>
        <begin position="84"/>
        <end position="125"/>
    </location>
</feature>
<dbReference type="CDD" id="cd16100">
    <property type="entry name" value="ARID"/>
    <property type="match status" value="1"/>
</dbReference>
<evidence type="ECO:0000256" key="9">
    <source>
        <dbReference type="SAM" id="MobiDB-lite"/>
    </source>
</evidence>
<dbReference type="SMART" id="SM01014">
    <property type="entry name" value="ARID"/>
    <property type="match status" value="1"/>
</dbReference>
<dbReference type="PROSITE" id="PS51183">
    <property type="entry name" value="JMJN"/>
    <property type="match status" value="1"/>
</dbReference>
<dbReference type="GO" id="GO:0032259">
    <property type="term" value="P:methylation"/>
    <property type="evidence" value="ECO:0007669"/>
    <property type="project" value="UniProtKB-KW"/>
</dbReference>
<dbReference type="SUPFAM" id="SSF51197">
    <property type="entry name" value="Clavaminate synthase-like"/>
    <property type="match status" value="1"/>
</dbReference>
<dbReference type="OrthoDB" id="1678912at2759"/>
<keyword evidence="2" id="KW-0479">Metal-binding</keyword>
<dbReference type="InterPro" id="IPR013637">
    <property type="entry name" value="Lys_sp_deMease-like_dom"/>
</dbReference>
<dbReference type="SUPFAM" id="SSF46774">
    <property type="entry name" value="ARID-like"/>
    <property type="match status" value="1"/>
</dbReference>
<evidence type="ECO:0000313" key="14">
    <source>
        <dbReference type="EMBL" id="KKZ61659.1"/>
    </source>
</evidence>
<evidence type="ECO:0000256" key="8">
    <source>
        <dbReference type="PROSITE-ProRule" id="PRU00146"/>
    </source>
</evidence>
<dbReference type="GO" id="GO:0008168">
    <property type="term" value="F:methyltransferase activity"/>
    <property type="evidence" value="ECO:0007669"/>
    <property type="project" value="UniProtKB-KW"/>
</dbReference>
<dbReference type="FunFam" id="3.30.40.10:FF:000322">
    <property type="entry name" value="PHD transcription factor (Rum1)"/>
    <property type="match status" value="1"/>
</dbReference>
<proteinExistence type="predicted"/>
<dbReference type="GO" id="GO:0000785">
    <property type="term" value="C:chromatin"/>
    <property type="evidence" value="ECO:0007669"/>
    <property type="project" value="TreeGrafter"/>
</dbReference>
<dbReference type="Gene3D" id="2.60.120.650">
    <property type="entry name" value="Cupin"/>
    <property type="match status" value="1"/>
</dbReference>
<dbReference type="InterPro" id="IPR019786">
    <property type="entry name" value="Zinc_finger_PHD-type_CS"/>
</dbReference>
<feature type="compositionally biased region" description="Polar residues" evidence="9">
    <location>
        <begin position="36"/>
        <end position="45"/>
    </location>
</feature>
<feature type="compositionally biased region" description="Low complexity" evidence="9">
    <location>
        <begin position="1567"/>
        <end position="1584"/>
    </location>
</feature>
<dbReference type="FunFam" id="1.10.150.60:FF:000010">
    <property type="entry name" value="PHD transcription factor (Rum1)"/>
    <property type="match status" value="1"/>
</dbReference>
<dbReference type="InterPro" id="IPR011011">
    <property type="entry name" value="Znf_FYVE_PHD"/>
</dbReference>
<dbReference type="PANTHER" id="PTHR10694:SF33">
    <property type="entry name" value="LYSINE-SPECIFIC DEMETHYLASE 5"/>
    <property type="match status" value="1"/>
</dbReference>
<feature type="domain" description="JmjC" evidence="13">
    <location>
        <begin position="609"/>
        <end position="775"/>
    </location>
</feature>
<dbReference type="SUPFAM" id="SSF57903">
    <property type="entry name" value="FYVE/PHD zinc finger"/>
    <property type="match status" value="2"/>
</dbReference>
<dbReference type="InterPro" id="IPR019787">
    <property type="entry name" value="Znf_PHD-finger"/>
</dbReference>
<feature type="region of interest" description="Disordered" evidence="9">
    <location>
        <begin position="444"/>
        <end position="467"/>
    </location>
</feature>
<evidence type="ECO:0000256" key="6">
    <source>
        <dbReference type="ARBA" id="ARBA00023004"/>
    </source>
</evidence>
<feature type="compositionally biased region" description="Polar residues" evidence="9">
    <location>
        <begin position="1551"/>
        <end position="1566"/>
    </location>
</feature>
<feature type="region of interest" description="Disordered" evidence="9">
    <location>
        <begin position="1478"/>
        <end position="1584"/>
    </location>
</feature>
<dbReference type="FunFam" id="2.60.120.650:FF:000035">
    <property type="entry name" value="PHD transcription factor Rum1"/>
    <property type="match status" value="1"/>
</dbReference>
<dbReference type="PROSITE" id="PS01359">
    <property type="entry name" value="ZF_PHD_1"/>
    <property type="match status" value="2"/>
</dbReference>
<evidence type="ECO:0000259" key="11">
    <source>
        <dbReference type="PROSITE" id="PS51011"/>
    </source>
</evidence>
<evidence type="ECO:0000256" key="3">
    <source>
        <dbReference type="ARBA" id="ARBA00022737"/>
    </source>
</evidence>
<dbReference type="GO" id="GO:0005634">
    <property type="term" value="C:nucleus"/>
    <property type="evidence" value="ECO:0007669"/>
    <property type="project" value="UniProtKB-SubCell"/>
</dbReference>
<dbReference type="Pfam" id="PF02928">
    <property type="entry name" value="zf-C5HC2"/>
    <property type="match status" value="1"/>
</dbReference>
<dbReference type="GO" id="GO:0034647">
    <property type="term" value="F:histone H3K4me/H3K4me2/H3K4me3 demethylase activity"/>
    <property type="evidence" value="ECO:0007669"/>
    <property type="project" value="TreeGrafter"/>
</dbReference>
<feature type="compositionally biased region" description="Basic residues" evidence="9">
    <location>
        <begin position="1519"/>
        <end position="1530"/>
    </location>
</feature>
<dbReference type="SMART" id="SM00545">
    <property type="entry name" value="JmjN"/>
    <property type="match status" value="1"/>
</dbReference>
<evidence type="ECO:0000259" key="13">
    <source>
        <dbReference type="PROSITE" id="PS51184"/>
    </source>
</evidence>
<protein>
    <submittedName>
        <fullName evidence="14">Histone demethylase JARID1</fullName>
    </submittedName>
</protein>
<feature type="domain" description="ARID" evidence="11">
    <location>
        <begin position="149"/>
        <end position="242"/>
    </location>
</feature>
<feature type="region of interest" description="Disordered" evidence="9">
    <location>
        <begin position="301"/>
        <end position="320"/>
    </location>
</feature>
<dbReference type="PROSITE" id="PS50016">
    <property type="entry name" value="ZF_PHD_2"/>
    <property type="match status" value="2"/>
</dbReference>
<feature type="region of interest" description="Disordered" evidence="9">
    <location>
        <begin position="254"/>
        <end position="294"/>
    </location>
</feature>
<keyword evidence="4 8" id="KW-0863">Zinc-finger</keyword>
<dbReference type="GO" id="GO:0006355">
    <property type="term" value="P:regulation of DNA-templated transcription"/>
    <property type="evidence" value="ECO:0007669"/>
    <property type="project" value="TreeGrafter"/>
</dbReference>
<dbReference type="Pfam" id="PF00628">
    <property type="entry name" value="PHD"/>
    <property type="match status" value="2"/>
</dbReference>
<feature type="region of interest" description="Disordered" evidence="9">
    <location>
        <begin position="363"/>
        <end position="432"/>
    </location>
</feature>
<dbReference type="SMART" id="SM00558">
    <property type="entry name" value="JmjC"/>
    <property type="match status" value="1"/>
</dbReference>
<dbReference type="InterPro" id="IPR013083">
    <property type="entry name" value="Znf_RING/FYVE/PHD"/>
</dbReference>
<feature type="compositionally biased region" description="Polar residues" evidence="9">
    <location>
        <begin position="406"/>
        <end position="426"/>
    </location>
</feature>
<feature type="domain" description="PHD-type" evidence="10">
    <location>
        <begin position="1331"/>
        <end position="1380"/>
    </location>
</feature>
<feature type="compositionally biased region" description="Polar residues" evidence="9">
    <location>
        <begin position="1640"/>
        <end position="1651"/>
    </location>
</feature>
<dbReference type="Pfam" id="PF02373">
    <property type="entry name" value="JmjC"/>
    <property type="match status" value="1"/>
</dbReference>
<evidence type="ECO:0000256" key="1">
    <source>
        <dbReference type="ARBA" id="ARBA00004123"/>
    </source>
</evidence>
<dbReference type="Pfam" id="PF02375">
    <property type="entry name" value="JmjN"/>
    <property type="match status" value="1"/>
</dbReference>
<comment type="subcellular location">
    <subcellularLocation>
        <location evidence="1">Nucleus</location>
    </subcellularLocation>
</comment>
<keyword evidence="6" id="KW-0408">Iron</keyword>
<dbReference type="InterPro" id="IPR003347">
    <property type="entry name" value="JmjC_dom"/>
</dbReference>
<evidence type="ECO:0000259" key="10">
    <source>
        <dbReference type="PROSITE" id="PS50016"/>
    </source>
</evidence>
<dbReference type="Gene3D" id="3.30.40.10">
    <property type="entry name" value="Zinc/RING finger domain, C3HC4 (zinc finger)"/>
    <property type="match status" value="1"/>
</dbReference>